<keyword evidence="1" id="KW-0812">Transmembrane</keyword>
<feature type="transmembrane region" description="Helical" evidence="1">
    <location>
        <begin position="163"/>
        <end position="181"/>
    </location>
</feature>
<protein>
    <submittedName>
        <fullName evidence="2">Uncharacterized protein</fullName>
    </submittedName>
</protein>
<keyword evidence="3" id="KW-1185">Reference proteome</keyword>
<proteinExistence type="predicted"/>
<dbReference type="eggNOG" id="ENOG502ZA02">
    <property type="taxonomic scope" value="Bacteria"/>
</dbReference>
<dbReference type="Proteomes" id="UP000007364">
    <property type="component" value="Unassembled WGS sequence"/>
</dbReference>
<name>K2Q1R6_9FLAO</name>
<dbReference type="STRING" id="555500.I215_10655"/>
<organism evidence="2 3">
    <name type="scientific">Galbibacter marinus</name>
    <dbReference type="NCBI Taxonomy" id="555500"/>
    <lineage>
        <taxon>Bacteria</taxon>
        <taxon>Pseudomonadati</taxon>
        <taxon>Bacteroidota</taxon>
        <taxon>Flavobacteriia</taxon>
        <taxon>Flavobacteriales</taxon>
        <taxon>Flavobacteriaceae</taxon>
        <taxon>Galbibacter</taxon>
    </lineage>
</organism>
<dbReference type="EMBL" id="AMSG01000015">
    <property type="protein sequence ID" value="EKF54761.1"/>
    <property type="molecule type" value="Genomic_DNA"/>
</dbReference>
<evidence type="ECO:0000313" key="2">
    <source>
        <dbReference type="EMBL" id="EKF54761.1"/>
    </source>
</evidence>
<sequence>MWSRVNIEEKLKIFRDKNHRGEQLLKEVYEILNRQSNIQQELQSPTKGYNEFHFEILDHSRIYHIEHIKAICIAYRLRFLSSKYFKGKYPKKALEAVKKLEDEHQIKLQGFKIVAPSKLFKLENADDPLLFAPMGNDYFYLIHKWGKDLHPFRKYLVLPFKSFLHLAITVIALSWIVANLIPLELFTPEQGSSYFWILFLFVFKMIGTITIFYAVALGKNFNPAIWNSKYYNS</sequence>
<comment type="caution">
    <text evidence="2">The sequence shown here is derived from an EMBL/GenBank/DDBJ whole genome shotgun (WGS) entry which is preliminary data.</text>
</comment>
<evidence type="ECO:0000256" key="1">
    <source>
        <dbReference type="SAM" id="Phobius"/>
    </source>
</evidence>
<keyword evidence="1" id="KW-0472">Membrane</keyword>
<dbReference type="AlphaFoldDB" id="K2Q1R6"/>
<dbReference type="RefSeq" id="WP_008991971.1">
    <property type="nucleotide sequence ID" value="NZ_AMSG01000015.1"/>
</dbReference>
<dbReference type="OrthoDB" id="1425482at2"/>
<evidence type="ECO:0000313" key="3">
    <source>
        <dbReference type="Proteomes" id="UP000007364"/>
    </source>
</evidence>
<accession>K2Q1R6</accession>
<feature type="transmembrane region" description="Helical" evidence="1">
    <location>
        <begin position="193"/>
        <end position="216"/>
    </location>
</feature>
<keyword evidence="1" id="KW-1133">Transmembrane helix</keyword>
<dbReference type="PATRIC" id="fig|555500.3.peg.2198"/>
<gene>
    <name evidence="2" type="ORF">I215_10655</name>
</gene>
<reference evidence="2 3" key="1">
    <citation type="journal article" date="2012" name="J. Bacteriol.">
        <title>Genome Sequence of Galbibacter marinum Type Strain ck-I2-15.</title>
        <authorList>
            <person name="Lai Q."/>
            <person name="Li C."/>
            <person name="Shao Z."/>
        </authorList>
    </citation>
    <scope>NUCLEOTIDE SEQUENCE [LARGE SCALE GENOMIC DNA]</scope>
    <source>
        <strain evidence="3">ck-I2-15</strain>
    </source>
</reference>